<comment type="subcellular location">
    <subcellularLocation>
        <location evidence="1">Cell envelope</location>
    </subcellularLocation>
</comment>
<name>A0ABW9F7S8_9FIRM</name>
<evidence type="ECO:0000256" key="2">
    <source>
        <dbReference type="ARBA" id="ARBA00008520"/>
    </source>
</evidence>
<evidence type="ECO:0000313" key="6">
    <source>
        <dbReference type="EMBL" id="MFM1525329.1"/>
    </source>
</evidence>
<sequence length="424" mass="47478">MKLKNLLALFLAFALVLTACGQTNKTNEKETKKVETTKEGKAKLEPAKVVFWHAMNGKQEEALKEITKAYMDKNPDIKIELQNQLGYKELQEKITNTSSSPDNLPTMTQAYPDWMFNPIKDDLVEDLTKYTKSLADYNDILEGFRNGSMIDGKVYSMPFNKSTEVLWYNEDLFKELNLKVPTNLDELKEVSKKIYESKKIPGLGFDSLSNYYTTFLNAEGVKYDDKFDPTSDSSKKAVNYYLDGVKEGYFRIAGTDKYMSGPFGNQKAGMYIGSNAGETYVLQGAKGKFTPKVAKSPFPATIQQGTDVFIFKKATDAEKKAAFDYLAFLTNKENQITWASKTGYIPVRESAVNDDKYKNSGSLIAPILGEVTKNLYSNPILSGANNAYRESGTVLEQLLADPANADVDATLKNFKTTLEGIWNQ</sequence>
<comment type="caution">
    <text evidence="6">The sequence shown here is derived from an EMBL/GenBank/DDBJ whole genome shotgun (WGS) entry which is preliminary data.</text>
</comment>
<dbReference type="SUPFAM" id="SSF53850">
    <property type="entry name" value="Periplasmic binding protein-like II"/>
    <property type="match status" value="1"/>
</dbReference>
<evidence type="ECO:0000313" key="7">
    <source>
        <dbReference type="Proteomes" id="UP001629536"/>
    </source>
</evidence>
<evidence type="ECO:0000256" key="3">
    <source>
        <dbReference type="ARBA" id="ARBA00022448"/>
    </source>
</evidence>
<dbReference type="Gene3D" id="3.40.190.10">
    <property type="entry name" value="Periplasmic binding protein-like II"/>
    <property type="match status" value="1"/>
</dbReference>
<evidence type="ECO:0000256" key="5">
    <source>
        <dbReference type="SAM" id="SignalP"/>
    </source>
</evidence>
<reference evidence="6 7" key="1">
    <citation type="journal article" date="2024" name="Front. Microbiol.">
        <title>Pangenomic and biochemical analyses of Helcococcus ovis reveal widespread tetracycline resistance and a novel bacterial species, Helcococcus bovis.</title>
        <authorList>
            <person name="Cunha F."/>
            <person name="Zhai Y."/>
            <person name="Casaro S."/>
            <person name="Jones K.L."/>
            <person name="Hernandez M."/>
            <person name="Bisinotto R.S."/>
            <person name="Kariyawasam S."/>
            <person name="Brown M.B."/>
            <person name="Phillips A."/>
            <person name="Jeong K.C."/>
            <person name="Galvao K.N."/>
        </authorList>
    </citation>
    <scope>NUCLEOTIDE SEQUENCE [LARGE SCALE GENOMIC DNA]</scope>
    <source>
        <strain evidence="6 7">KG197</strain>
    </source>
</reference>
<dbReference type="Proteomes" id="UP001629536">
    <property type="component" value="Unassembled WGS sequence"/>
</dbReference>
<keyword evidence="4 5" id="KW-0732">Signal</keyword>
<dbReference type="PANTHER" id="PTHR43649:SF31">
    <property type="entry name" value="SN-GLYCEROL-3-PHOSPHATE-BINDING PERIPLASMIC PROTEIN UGPB"/>
    <property type="match status" value="1"/>
</dbReference>
<dbReference type="Pfam" id="PF13416">
    <property type="entry name" value="SBP_bac_8"/>
    <property type="match status" value="1"/>
</dbReference>
<comment type="similarity">
    <text evidence="2">Belongs to the bacterial solute-binding protein 1 family.</text>
</comment>
<dbReference type="InterPro" id="IPR050490">
    <property type="entry name" value="Bact_solute-bd_prot1"/>
</dbReference>
<keyword evidence="3" id="KW-0813">Transport</keyword>
<dbReference type="InterPro" id="IPR006059">
    <property type="entry name" value="SBP"/>
</dbReference>
<dbReference type="EMBL" id="JBFNFH010000016">
    <property type="protein sequence ID" value="MFM1525329.1"/>
    <property type="molecule type" value="Genomic_DNA"/>
</dbReference>
<evidence type="ECO:0000256" key="1">
    <source>
        <dbReference type="ARBA" id="ARBA00004196"/>
    </source>
</evidence>
<dbReference type="PANTHER" id="PTHR43649">
    <property type="entry name" value="ARABINOSE-BINDING PROTEIN-RELATED"/>
    <property type="match status" value="1"/>
</dbReference>
<gene>
    <name evidence="6" type="ORF">ABGF40_06520</name>
</gene>
<proteinExistence type="inferred from homology"/>
<feature type="chain" id="PRO_5045341857" evidence="5">
    <location>
        <begin position="22"/>
        <end position="424"/>
    </location>
</feature>
<evidence type="ECO:0000256" key="4">
    <source>
        <dbReference type="ARBA" id="ARBA00022729"/>
    </source>
</evidence>
<keyword evidence="7" id="KW-1185">Reference proteome</keyword>
<accession>A0ABW9F7S8</accession>
<dbReference type="RefSeq" id="WP_408105337.1">
    <property type="nucleotide sequence ID" value="NZ_JBFNFH010000016.1"/>
</dbReference>
<feature type="signal peptide" evidence="5">
    <location>
        <begin position="1"/>
        <end position="21"/>
    </location>
</feature>
<organism evidence="6 7">
    <name type="scientific">Helcococcus bovis</name>
    <dbReference type="NCBI Taxonomy" id="3153252"/>
    <lineage>
        <taxon>Bacteria</taxon>
        <taxon>Bacillati</taxon>
        <taxon>Bacillota</taxon>
        <taxon>Tissierellia</taxon>
        <taxon>Tissierellales</taxon>
        <taxon>Peptoniphilaceae</taxon>
        <taxon>Helcococcus</taxon>
    </lineage>
</organism>
<protein>
    <submittedName>
        <fullName evidence="6">Extracellular solute-binding protein</fullName>
    </submittedName>
</protein>
<dbReference type="PROSITE" id="PS51257">
    <property type="entry name" value="PROKAR_LIPOPROTEIN"/>
    <property type="match status" value="1"/>
</dbReference>